<evidence type="ECO:0000313" key="11">
    <source>
        <dbReference type="Proteomes" id="UP000038040"/>
    </source>
</evidence>
<feature type="transmembrane region" description="Helical" evidence="8">
    <location>
        <begin position="7"/>
        <end position="29"/>
    </location>
</feature>
<proteinExistence type="inferred from homology"/>
<evidence type="ECO:0000313" key="13">
    <source>
        <dbReference type="WBParaSite" id="DME_0000546001-mRNA-1"/>
    </source>
</evidence>
<keyword evidence="7" id="KW-0325">Glycoprotein</keyword>
<dbReference type="Pfam" id="PF02460">
    <property type="entry name" value="Patched"/>
    <property type="match status" value="1"/>
</dbReference>
<dbReference type="PROSITE" id="PS50156">
    <property type="entry name" value="SSD"/>
    <property type="match status" value="1"/>
</dbReference>
<reference evidence="10 12" key="2">
    <citation type="submission" date="2018-11" db="EMBL/GenBank/DDBJ databases">
        <authorList>
            <consortium name="Pathogen Informatics"/>
        </authorList>
    </citation>
    <scope>NUCLEOTIDE SEQUENCE [LARGE SCALE GENOMIC DNA]</scope>
</reference>
<dbReference type="InterPro" id="IPR000731">
    <property type="entry name" value="SSD"/>
</dbReference>
<evidence type="ECO:0000256" key="3">
    <source>
        <dbReference type="ARBA" id="ARBA00022475"/>
    </source>
</evidence>
<feature type="transmembrane region" description="Helical" evidence="8">
    <location>
        <begin position="370"/>
        <end position="393"/>
    </location>
</feature>
<gene>
    <name evidence="10" type="ORF">DME_LOCUS566</name>
</gene>
<dbReference type="EMBL" id="UYYG01000005">
    <property type="protein sequence ID" value="VDN50593.1"/>
    <property type="molecule type" value="Genomic_DNA"/>
</dbReference>
<comment type="subcellular location">
    <subcellularLocation>
        <location evidence="1">Cell membrane</location>
        <topology evidence="1">Multi-pass membrane protein</topology>
    </subcellularLocation>
</comment>
<evidence type="ECO:0000313" key="10">
    <source>
        <dbReference type="EMBL" id="VDN50593.1"/>
    </source>
</evidence>
<feature type="transmembrane region" description="Helical" evidence="8">
    <location>
        <begin position="271"/>
        <end position="291"/>
    </location>
</feature>
<keyword evidence="4 8" id="KW-0812">Transmembrane</keyword>
<dbReference type="WBParaSite" id="DME_0000546001-mRNA-1">
    <property type="protein sequence ID" value="DME_0000546001-mRNA-1"/>
    <property type="gene ID" value="DME_0000546001"/>
</dbReference>
<feature type="transmembrane region" description="Helical" evidence="8">
    <location>
        <begin position="717"/>
        <end position="736"/>
    </location>
</feature>
<feature type="transmembrane region" description="Helical" evidence="8">
    <location>
        <begin position="239"/>
        <end position="259"/>
    </location>
</feature>
<evidence type="ECO:0000256" key="4">
    <source>
        <dbReference type="ARBA" id="ARBA00022692"/>
    </source>
</evidence>
<evidence type="ECO:0000256" key="2">
    <source>
        <dbReference type="ARBA" id="ARBA00005585"/>
    </source>
</evidence>
<feature type="transmembrane region" description="Helical" evidence="8">
    <location>
        <begin position="448"/>
        <end position="470"/>
    </location>
</feature>
<feature type="transmembrane region" description="Helical" evidence="8">
    <location>
        <begin position="683"/>
        <end position="705"/>
    </location>
</feature>
<evidence type="ECO:0000256" key="1">
    <source>
        <dbReference type="ARBA" id="ARBA00004651"/>
    </source>
</evidence>
<dbReference type="PANTHER" id="PTHR10796">
    <property type="entry name" value="PATCHED-RELATED"/>
    <property type="match status" value="1"/>
</dbReference>
<keyword evidence="5 8" id="KW-1133">Transmembrane helix</keyword>
<accession>A0A0N4UDP2</accession>
<dbReference type="Proteomes" id="UP000038040">
    <property type="component" value="Unplaced"/>
</dbReference>
<dbReference type="GO" id="GO:0006897">
    <property type="term" value="P:endocytosis"/>
    <property type="evidence" value="ECO:0007669"/>
    <property type="project" value="TreeGrafter"/>
</dbReference>
<evidence type="ECO:0000256" key="7">
    <source>
        <dbReference type="ARBA" id="ARBA00023180"/>
    </source>
</evidence>
<dbReference type="Proteomes" id="UP000274756">
    <property type="component" value="Unassembled WGS sequence"/>
</dbReference>
<dbReference type="Gene3D" id="1.20.1640.10">
    <property type="entry name" value="Multidrug efflux transporter AcrB transmembrane domain"/>
    <property type="match status" value="2"/>
</dbReference>
<dbReference type="InterPro" id="IPR003392">
    <property type="entry name" value="PTHD_SSD"/>
</dbReference>
<feature type="transmembrane region" description="Helical" evidence="8">
    <location>
        <begin position="782"/>
        <end position="806"/>
    </location>
</feature>
<dbReference type="PANTHER" id="PTHR10796:SF112">
    <property type="entry name" value="PATCHED-RELATED PROTEIN 18"/>
    <property type="match status" value="1"/>
</dbReference>
<keyword evidence="6 8" id="KW-0472">Membrane</keyword>
<sequence length="893" mass="101564">FYILLNILNFHFIIIFRVAITIVLSTGAINFREVNNVREDFSAINAPSRYEYAVTQDFFKNFGSPFHLVVVFEAMDGGSLLRPGYLEKAIEIEEYLQTKLNISQEGQTYSYSDFCQPYCETSDVVNIFLNMYRAVEIRKKTKVKLTYPTMDLFGHRIYLANNIFKVDLYERSQLIKGCGIIAINFHAIISNDSQAEIINKWEHEVLKFASSTKNNNLIRVYATSEALVSEEIRKTGIQAIPLISISLIAVLIFTILTSLKCDPITSKPFEALLGVFCPLISMFASFGALFWLDYPFLPIVCVVPFLILAIGVDDVFIFLHCYHRSNRKLCVEERIANMLAEAGPSITITSLTNFLSFSISALTPTPAIKIFSIFISVAVVFDYIYQIFFYSAVLTLGGRREEKKLNAWILCSNIPIKREVFYGKKVRIWLSKTMRDFVHTWVNFSMSVAARIIISIILVIYWIISAYGLFQIKVGLSSEKLFMDDSEILPFVKIQSTIIFKEGGQVLVFVNKPGDLTEKEAVPKIMQLLNRFEKASGSVGPISTHMWLFSYLPYTGIQNKGSIEFKYKYLPEFLSFREYHRWNYFLSLGSTEDCLQEKPSCVQKFFFTTGFKGAVAWSDRLKLLIEWRAIASEYKHLNVTVYEPFSMYADQLLTIVPVTKSTVTFAFICMAIVLTIFTPCITTIITSTLSILSINLGVIGSLTYWNVDLDPISMATTLMSIGFSVDFIAHITFHYYKGEQPDKKERLRHAFNSIAWPMMQAGVSTILSLCVLAIIQAYMVKVFVKVVVLVVMLGLFHGLIVLPIVFGALPINKKNSLLSSSNSQKVFISSPFLCVHVIRVDMQIPLKMDLKVTGRRTNVQPDNHGDILISVNFIFYIVINVCVEFFYIRNSNV</sequence>
<organism evidence="11 13">
    <name type="scientific">Dracunculus medinensis</name>
    <name type="common">Guinea worm</name>
    <dbReference type="NCBI Taxonomy" id="318479"/>
    <lineage>
        <taxon>Eukaryota</taxon>
        <taxon>Metazoa</taxon>
        <taxon>Ecdysozoa</taxon>
        <taxon>Nematoda</taxon>
        <taxon>Chromadorea</taxon>
        <taxon>Rhabditida</taxon>
        <taxon>Spirurina</taxon>
        <taxon>Dracunculoidea</taxon>
        <taxon>Dracunculidae</taxon>
        <taxon>Dracunculus</taxon>
    </lineage>
</organism>
<feature type="domain" description="SSD" evidence="9">
    <location>
        <begin position="239"/>
        <end position="396"/>
    </location>
</feature>
<dbReference type="GO" id="GO:0030659">
    <property type="term" value="C:cytoplasmic vesicle membrane"/>
    <property type="evidence" value="ECO:0007669"/>
    <property type="project" value="TreeGrafter"/>
</dbReference>
<evidence type="ECO:0000259" key="9">
    <source>
        <dbReference type="PROSITE" id="PS50156"/>
    </source>
</evidence>
<dbReference type="SUPFAM" id="SSF82866">
    <property type="entry name" value="Multidrug efflux transporter AcrB transmembrane domain"/>
    <property type="match status" value="2"/>
</dbReference>
<feature type="transmembrane region" description="Helical" evidence="8">
    <location>
        <begin position="297"/>
        <end position="319"/>
    </location>
</feature>
<comment type="similarity">
    <text evidence="2">Belongs to the patched family.</text>
</comment>
<keyword evidence="3" id="KW-1003">Cell membrane</keyword>
<keyword evidence="12" id="KW-1185">Reference proteome</keyword>
<dbReference type="AlphaFoldDB" id="A0A0N4UDP2"/>
<dbReference type="InterPro" id="IPR051697">
    <property type="entry name" value="Patched_domain-protein"/>
</dbReference>
<reference evidence="13" key="1">
    <citation type="submission" date="2016-04" db="UniProtKB">
        <authorList>
            <consortium name="WormBaseParasite"/>
        </authorList>
    </citation>
    <scope>IDENTIFICATION</scope>
</reference>
<evidence type="ECO:0000313" key="12">
    <source>
        <dbReference type="Proteomes" id="UP000274756"/>
    </source>
</evidence>
<feature type="transmembrane region" description="Helical" evidence="8">
    <location>
        <begin position="756"/>
        <end position="775"/>
    </location>
</feature>
<feature type="transmembrane region" description="Helical" evidence="8">
    <location>
        <begin position="652"/>
        <end position="677"/>
    </location>
</feature>
<name>A0A0N4UDP2_DRAME</name>
<dbReference type="FunFam" id="1.20.1640.10:FF:000013">
    <property type="entry name" value="PaTched Related family"/>
    <property type="match status" value="1"/>
</dbReference>
<evidence type="ECO:0000256" key="6">
    <source>
        <dbReference type="ARBA" id="ARBA00023136"/>
    </source>
</evidence>
<protein>
    <submittedName>
        <fullName evidence="13">SSD domain-containing protein</fullName>
    </submittedName>
</protein>
<dbReference type="GO" id="GO:0005886">
    <property type="term" value="C:plasma membrane"/>
    <property type="evidence" value="ECO:0007669"/>
    <property type="project" value="UniProtKB-SubCell"/>
</dbReference>
<dbReference type="OrthoDB" id="6510177at2759"/>
<evidence type="ECO:0000256" key="8">
    <source>
        <dbReference type="SAM" id="Phobius"/>
    </source>
</evidence>
<dbReference type="GO" id="GO:0018996">
    <property type="term" value="P:molting cycle, collagen and cuticulin-based cuticle"/>
    <property type="evidence" value="ECO:0007669"/>
    <property type="project" value="TreeGrafter"/>
</dbReference>
<feature type="transmembrane region" description="Helical" evidence="8">
    <location>
        <begin position="867"/>
        <end position="888"/>
    </location>
</feature>
<evidence type="ECO:0000256" key="5">
    <source>
        <dbReference type="ARBA" id="ARBA00022989"/>
    </source>
</evidence>